<feature type="transmembrane region" description="Helical" evidence="6">
    <location>
        <begin position="257"/>
        <end position="275"/>
    </location>
</feature>
<comment type="subcellular location">
    <subcellularLocation>
        <location evidence="1">Cell membrane</location>
        <topology evidence="1">Multi-pass membrane protein</topology>
    </subcellularLocation>
</comment>
<dbReference type="SUPFAM" id="SSF82866">
    <property type="entry name" value="Multidrug efflux transporter AcrB transmembrane domain"/>
    <property type="match status" value="2"/>
</dbReference>
<feature type="transmembrane region" description="Helical" evidence="6">
    <location>
        <begin position="329"/>
        <end position="354"/>
    </location>
</feature>
<evidence type="ECO:0000256" key="6">
    <source>
        <dbReference type="SAM" id="Phobius"/>
    </source>
</evidence>
<gene>
    <name evidence="8" type="ORF">ACFODZ_08925</name>
</gene>
<dbReference type="Proteomes" id="UP001595533">
    <property type="component" value="Unassembled WGS sequence"/>
</dbReference>
<evidence type="ECO:0000256" key="2">
    <source>
        <dbReference type="ARBA" id="ARBA00022475"/>
    </source>
</evidence>
<feature type="transmembrane region" description="Helical" evidence="6">
    <location>
        <begin position="660"/>
        <end position="682"/>
    </location>
</feature>
<evidence type="ECO:0000256" key="3">
    <source>
        <dbReference type="ARBA" id="ARBA00022692"/>
    </source>
</evidence>
<dbReference type="EMBL" id="JBHRTS010000004">
    <property type="protein sequence ID" value="MFC3194360.1"/>
    <property type="molecule type" value="Genomic_DNA"/>
</dbReference>
<sequence>MMTTQNNKSKFAAICEGILFSNKKLILLVLLVITGGMAYYASQLKVDAGFEKQLPLDHEYMKTFMEHEKFRGANRILVSVMDDSGNMFNDQFFEKLEKVTDAVIFIPGVNRASVKSLFTPNVRFVEVVEDGFAGGNVIPADFSPSPEEYETVRANIVKAGILGRLVAEDFNGAMVWADLQEINPQTGEKIDYQIIAKQLEAIRTNFEGDGQTVHIIGFAKIVGDIAEGAKSVLYFFALAILITAILLFWYSKNWKLTVYPIICSLVAVIWQMGLLKLMGMGIDPMNILTPFLVFAIGVSHGVQMISGWTDQLIKQPAGQRSSDLAARGAFCALLAPGVIALLSDTIGFATIYFINIEIIQELAITATVGVALIIITNLILLPLLLSGIKLKDSDKFCAKFKQDQPHGGIWKLIAGFAKTPLASVALLVTIGLFAFGYIKSQDMQIGDSQAGVPELRPDSRYNQDAMTISTEFSLGVDMINVIAETTPNACTESYRAMHNIDRFAWHMSNVEGVQQVITLPQFAKIITAGWNEGNIKWRELSRNNYVMRQSLSGIETDTGLLNQDCSVMPITIFTEDHKASTINTVIAAVKAYQKQVPPALDDTGGLIEGEVRFRLATGNAGVMASTNDVVKGAQMPMLIMVYGAIILLCLITFRSIMGTISIVLPLALVSLLAYALMAFLGIGLKVNTLPVVALGVGIGVDYGIYIFSRLQSLMKSGVALYDAYKETLRLTGKAVLFTALTLGIGVGTWIFSDLQFQADMGILLAFMFILNMVGALLLLPALAYWLMPKFRKGI</sequence>
<evidence type="ECO:0000256" key="4">
    <source>
        <dbReference type="ARBA" id="ARBA00022989"/>
    </source>
</evidence>
<reference evidence="9" key="1">
    <citation type="journal article" date="2019" name="Int. J. Syst. Evol. Microbiol.">
        <title>The Global Catalogue of Microorganisms (GCM) 10K type strain sequencing project: providing services to taxonomists for standard genome sequencing and annotation.</title>
        <authorList>
            <consortium name="The Broad Institute Genomics Platform"/>
            <consortium name="The Broad Institute Genome Sequencing Center for Infectious Disease"/>
            <person name="Wu L."/>
            <person name="Ma J."/>
        </authorList>
    </citation>
    <scope>NUCLEOTIDE SEQUENCE [LARGE SCALE GENOMIC DNA]</scope>
    <source>
        <strain evidence="9">KCTC 42953</strain>
    </source>
</reference>
<dbReference type="RefSeq" id="WP_198538156.1">
    <property type="nucleotide sequence ID" value="NZ_JBHRTS010000004.1"/>
</dbReference>
<evidence type="ECO:0000256" key="1">
    <source>
        <dbReference type="ARBA" id="ARBA00004651"/>
    </source>
</evidence>
<dbReference type="PROSITE" id="PS50156">
    <property type="entry name" value="SSD"/>
    <property type="match status" value="1"/>
</dbReference>
<keyword evidence="3 6" id="KW-0812">Transmembrane</keyword>
<keyword evidence="4 6" id="KW-1133">Transmembrane helix</keyword>
<feature type="transmembrane region" description="Helical" evidence="6">
    <location>
        <begin position="734"/>
        <end position="751"/>
    </location>
</feature>
<feature type="transmembrane region" description="Helical" evidence="6">
    <location>
        <begin position="688"/>
        <end position="707"/>
    </location>
</feature>
<keyword evidence="9" id="KW-1185">Reference proteome</keyword>
<feature type="transmembrane region" description="Helical" evidence="6">
    <location>
        <begin position="409"/>
        <end position="438"/>
    </location>
</feature>
<evidence type="ECO:0000256" key="5">
    <source>
        <dbReference type="ARBA" id="ARBA00023136"/>
    </source>
</evidence>
<feature type="transmembrane region" description="Helical" evidence="6">
    <location>
        <begin position="287"/>
        <end position="308"/>
    </location>
</feature>
<dbReference type="InterPro" id="IPR050545">
    <property type="entry name" value="Mycobact_MmpL"/>
</dbReference>
<comment type="caution">
    <text evidence="8">The sequence shown here is derived from an EMBL/GenBank/DDBJ whole genome shotgun (WGS) entry which is preliminary data.</text>
</comment>
<evidence type="ECO:0000259" key="7">
    <source>
        <dbReference type="PROSITE" id="PS50156"/>
    </source>
</evidence>
<evidence type="ECO:0000313" key="8">
    <source>
        <dbReference type="EMBL" id="MFC3194360.1"/>
    </source>
</evidence>
<proteinExistence type="predicted"/>
<evidence type="ECO:0000313" key="9">
    <source>
        <dbReference type="Proteomes" id="UP001595533"/>
    </source>
</evidence>
<dbReference type="PANTHER" id="PTHR33406">
    <property type="entry name" value="MEMBRANE PROTEIN MJ1562-RELATED"/>
    <property type="match status" value="1"/>
</dbReference>
<dbReference type="Gene3D" id="1.20.1640.10">
    <property type="entry name" value="Multidrug efflux transporter AcrB transmembrane domain"/>
    <property type="match status" value="2"/>
</dbReference>
<organism evidence="8 9">
    <name type="scientific">Marinicella sediminis</name>
    <dbReference type="NCBI Taxonomy" id="1792834"/>
    <lineage>
        <taxon>Bacteria</taxon>
        <taxon>Pseudomonadati</taxon>
        <taxon>Pseudomonadota</taxon>
        <taxon>Gammaproteobacteria</taxon>
        <taxon>Lysobacterales</taxon>
        <taxon>Marinicellaceae</taxon>
        <taxon>Marinicella</taxon>
    </lineage>
</organism>
<dbReference type="InterPro" id="IPR004869">
    <property type="entry name" value="MMPL_dom"/>
</dbReference>
<keyword evidence="5 6" id="KW-0472">Membrane</keyword>
<feature type="transmembrane region" description="Helical" evidence="6">
    <location>
        <begin position="763"/>
        <end position="786"/>
    </location>
</feature>
<feature type="transmembrane region" description="Helical" evidence="6">
    <location>
        <begin position="232"/>
        <end position="250"/>
    </location>
</feature>
<dbReference type="Pfam" id="PF03176">
    <property type="entry name" value="MMPL"/>
    <property type="match status" value="2"/>
</dbReference>
<dbReference type="InterPro" id="IPR000731">
    <property type="entry name" value="SSD"/>
</dbReference>
<keyword evidence="2" id="KW-1003">Cell membrane</keyword>
<dbReference type="PANTHER" id="PTHR33406:SF10">
    <property type="entry name" value="SSD DOMAIN-CONTAINING PROTEIN"/>
    <property type="match status" value="1"/>
</dbReference>
<protein>
    <submittedName>
        <fullName evidence="8">RND family transporter</fullName>
    </submittedName>
</protein>
<accession>A0ABV7J8A1</accession>
<feature type="transmembrane region" description="Helical" evidence="6">
    <location>
        <begin position="366"/>
        <end position="388"/>
    </location>
</feature>
<feature type="transmembrane region" description="Helical" evidence="6">
    <location>
        <begin position="635"/>
        <end position="653"/>
    </location>
</feature>
<feature type="domain" description="SSD" evidence="7">
    <location>
        <begin position="224"/>
        <end position="387"/>
    </location>
</feature>
<name>A0ABV7J8A1_9GAMM</name>